<evidence type="ECO:0000256" key="1">
    <source>
        <dbReference type="PIRNR" id="PIRNR016897"/>
    </source>
</evidence>
<evidence type="ECO:0000313" key="3">
    <source>
        <dbReference type="Proteomes" id="UP000600247"/>
    </source>
</evidence>
<dbReference type="GO" id="GO:0003723">
    <property type="term" value="F:RNA binding"/>
    <property type="evidence" value="ECO:0007669"/>
    <property type="project" value="UniProtKB-KW"/>
</dbReference>
<keyword evidence="1" id="KW-0805">Transcription regulation</keyword>
<gene>
    <name evidence="2" type="primary">glpP</name>
    <name evidence="2" type="ORF">GCM10010918_14810</name>
</gene>
<dbReference type="SUPFAM" id="SSF110391">
    <property type="entry name" value="GlpP-like"/>
    <property type="match status" value="1"/>
</dbReference>
<proteinExistence type="predicted"/>
<evidence type="ECO:0000313" key="2">
    <source>
        <dbReference type="EMBL" id="GGG62174.1"/>
    </source>
</evidence>
<dbReference type="GO" id="GO:0006071">
    <property type="term" value="P:glycerol metabolic process"/>
    <property type="evidence" value="ECO:0007669"/>
    <property type="project" value="UniProtKB-UniRule"/>
</dbReference>
<dbReference type="Proteomes" id="UP000600247">
    <property type="component" value="Unassembled WGS sequence"/>
</dbReference>
<dbReference type="InterPro" id="IPR013785">
    <property type="entry name" value="Aldolase_TIM"/>
</dbReference>
<dbReference type="PANTHER" id="PTHR35787">
    <property type="entry name" value="GLYCEROL UPTAKE OPERON ANTITERMINATOR REGULATORY PROTEIN"/>
    <property type="match status" value="1"/>
</dbReference>
<dbReference type="EMBL" id="BMHY01000002">
    <property type="protein sequence ID" value="GGG62174.1"/>
    <property type="molecule type" value="Genomic_DNA"/>
</dbReference>
<dbReference type="PANTHER" id="PTHR35787:SF1">
    <property type="entry name" value="GLYCEROL UPTAKE OPERON ANTITERMINATOR REGULATORY PROTEIN"/>
    <property type="match status" value="1"/>
</dbReference>
<organism evidence="2 3">
    <name type="scientific">Paenibacillus radicis</name>
    <name type="common">ex Gao et al. 2016</name>
    <dbReference type="NCBI Taxonomy" id="1737354"/>
    <lineage>
        <taxon>Bacteria</taxon>
        <taxon>Bacillati</taxon>
        <taxon>Bacillota</taxon>
        <taxon>Bacilli</taxon>
        <taxon>Bacillales</taxon>
        <taxon>Paenibacillaceae</taxon>
        <taxon>Paenibacillus</taxon>
    </lineage>
</organism>
<dbReference type="GO" id="GO:0001072">
    <property type="term" value="F:transcription antitermination factor activity, RNA binding"/>
    <property type="evidence" value="ECO:0007669"/>
    <property type="project" value="TreeGrafter"/>
</dbReference>
<comment type="caution">
    <text evidence="2">The sequence shown here is derived from an EMBL/GenBank/DDBJ whole genome shotgun (WGS) entry which is preliminary data.</text>
</comment>
<dbReference type="Gene3D" id="3.20.20.70">
    <property type="entry name" value="Aldolase class I"/>
    <property type="match status" value="1"/>
</dbReference>
<dbReference type="Pfam" id="PF04309">
    <property type="entry name" value="G3P_antiterm"/>
    <property type="match status" value="1"/>
</dbReference>
<keyword evidence="3" id="KW-1185">Reference proteome</keyword>
<name>A0A917GYK6_9BACL</name>
<sequence length="201" mass="22126">MDEVMDGGERWQVSFFGQPIMPSIRGWKDFEALIASSYTYLVLLDSQIGQLKSIVDEASRHGKRILIHADLIEGLKNDEHAAQFLCQQIAPAGIISTRAGVIQKTKQNGLIAIQRLFLLDTNALEKSYAVIERAQPDFIEVLPGVMPHMIREVKEKTGTPVLAGGLIRTADDVEAAIAAGAEAVTTSRRELWKRYAPGQEG</sequence>
<dbReference type="PIRSF" id="PIRSF016897">
    <property type="entry name" value="GlpP"/>
    <property type="match status" value="1"/>
</dbReference>
<comment type="function">
    <text evidence="1">Regulates expression of the glpD operon. In the presence of glycerol 3-phosphate (G3P) causes antitermination of transcription of glpD at the inverted repeat of the leader region to enhance its transcription. Binds and stabilizes glpD leader mRNA.</text>
</comment>
<dbReference type="GO" id="GO:0045893">
    <property type="term" value="P:positive regulation of DNA-templated transcription"/>
    <property type="evidence" value="ECO:0007669"/>
    <property type="project" value="TreeGrafter"/>
</dbReference>
<reference evidence="2 3" key="1">
    <citation type="journal article" date="2014" name="Int. J. Syst. Evol. Microbiol.">
        <title>Complete genome sequence of Corynebacterium casei LMG S-19264T (=DSM 44701T), isolated from a smear-ripened cheese.</title>
        <authorList>
            <consortium name="US DOE Joint Genome Institute (JGI-PGF)"/>
            <person name="Walter F."/>
            <person name="Albersmeier A."/>
            <person name="Kalinowski J."/>
            <person name="Ruckert C."/>
        </authorList>
    </citation>
    <scope>NUCLEOTIDE SEQUENCE [LARGE SCALE GENOMIC DNA]</scope>
    <source>
        <strain evidence="2 3">CGMCC 1.15286</strain>
    </source>
</reference>
<keyword evidence="1" id="KW-0804">Transcription</keyword>
<protein>
    <recommendedName>
        <fullName evidence="1">Glycerol uptake operon antiterminator regulatory protein</fullName>
    </recommendedName>
</protein>
<dbReference type="InterPro" id="IPR006699">
    <property type="entry name" value="GlpP"/>
</dbReference>
<keyword evidence="1" id="KW-0319">Glycerol metabolism</keyword>
<accession>A0A917GYK6</accession>
<dbReference type="AlphaFoldDB" id="A0A917GYK6"/>
<keyword evidence="1" id="KW-0694">RNA-binding</keyword>